<keyword evidence="3" id="KW-1185">Reference proteome</keyword>
<proteinExistence type="predicted"/>
<accession>A0A1I1I8M4</accession>
<protein>
    <recommendedName>
        <fullName evidence="4">Tat (Twin-arginine translocation) pathway signal sequence</fullName>
    </recommendedName>
</protein>
<feature type="compositionally biased region" description="Polar residues" evidence="1">
    <location>
        <begin position="178"/>
        <end position="198"/>
    </location>
</feature>
<feature type="region of interest" description="Disordered" evidence="1">
    <location>
        <begin position="131"/>
        <end position="219"/>
    </location>
</feature>
<dbReference type="InterPro" id="IPR006311">
    <property type="entry name" value="TAT_signal"/>
</dbReference>
<reference evidence="3" key="1">
    <citation type="submission" date="2016-10" db="EMBL/GenBank/DDBJ databases">
        <authorList>
            <person name="Varghese N."/>
            <person name="Submissions S."/>
        </authorList>
    </citation>
    <scope>NUCLEOTIDE SEQUENCE [LARGE SCALE GENOMIC DNA]</scope>
    <source>
        <strain evidence="3">DSM 13078</strain>
    </source>
</reference>
<gene>
    <name evidence="2" type="ORF">SAMN05444422_10710</name>
</gene>
<sequence>MTKDSSTVSRRSVLKASAATVVGGGAFATSASAQQETNLISTNLVAFDCEAGTAQIEVCRQAADSDNIRVDTVVAPSGSADPSNFNLPTGNPCQIVEVSGLQNETNTTVTFSARQPPGAATRTETEIVSIDCTPAPEPPEPEPPEPEPPEPEPPEEPVDEDLVDINVEVGDQDLESGDATTSTDINQSNTNVQQGTTISSADSGDSGADSSGGLFSFDF</sequence>
<dbReference type="PROSITE" id="PS51318">
    <property type="entry name" value="TAT"/>
    <property type="match status" value="1"/>
</dbReference>
<dbReference type="EMBL" id="FOKW01000007">
    <property type="protein sequence ID" value="SFC32536.1"/>
    <property type="molecule type" value="Genomic_DNA"/>
</dbReference>
<evidence type="ECO:0008006" key="4">
    <source>
        <dbReference type="Google" id="ProtNLM"/>
    </source>
</evidence>
<organism evidence="2 3">
    <name type="scientific">Natronobacterium haloterrestre</name>
    <name type="common">Halobiforma haloterrestris</name>
    <dbReference type="NCBI Taxonomy" id="148448"/>
    <lineage>
        <taxon>Archaea</taxon>
        <taxon>Methanobacteriati</taxon>
        <taxon>Methanobacteriota</taxon>
        <taxon>Stenosarchaea group</taxon>
        <taxon>Halobacteria</taxon>
        <taxon>Halobacteriales</taxon>
        <taxon>Natrialbaceae</taxon>
        <taxon>Natronobacterium</taxon>
    </lineage>
</organism>
<dbReference type="AlphaFoldDB" id="A0A1I1I8M4"/>
<dbReference type="Proteomes" id="UP000199161">
    <property type="component" value="Unassembled WGS sequence"/>
</dbReference>
<evidence type="ECO:0000256" key="1">
    <source>
        <dbReference type="SAM" id="MobiDB-lite"/>
    </source>
</evidence>
<evidence type="ECO:0000313" key="2">
    <source>
        <dbReference type="EMBL" id="SFC32536.1"/>
    </source>
</evidence>
<feature type="compositionally biased region" description="Acidic residues" evidence="1">
    <location>
        <begin position="139"/>
        <end position="163"/>
    </location>
</feature>
<name>A0A1I1I8M4_NATHA</name>
<evidence type="ECO:0000313" key="3">
    <source>
        <dbReference type="Proteomes" id="UP000199161"/>
    </source>
</evidence>
<feature type="compositionally biased region" description="Low complexity" evidence="1">
    <location>
        <begin position="199"/>
        <end position="219"/>
    </location>
</feature>
<dbReference type="RefSeq" id="WP_177209172.1">
    <property type="nucleotide sequence ID" value="NZ_FOKW01000007.1"/>
</dbReference>